<dbReference type="AlphaFoldDB" id="A0AAP8TSV4"/>
<evidence type="ECO:0000313" key="2">
    <source>
        <dbReference type="EMBL" id="MDN4532757.1"/>
    </source>
</evidence>
<dbReference type="Proteomes" id="UP000242470">
    <property type="component" value="Unassembled WGS sequence"/>
</dbReference>
<dbReference type="GeneID" id="64982056"/>
<organism evidence="3 4">
    <name type="scientific">Staphylococcus auricularis</name>
    <dbReference type="NCBI Taxonomy" id="29379"/>
    <lineage>
        <taxon>Bacteria</taxon>
        <taxon>Bacillati</taxon>
        <taxon>Bacillota</taxon>
        <taxon>Bacilli</taxon>
        <taxon>Bacillales</taxon>
        <taxon>Staphylococcaceae</taxon>
        <taxon>Staphylococcus</taxon>
    </lineage>
</organism>
<proteinExistence type="predicted"/>
<reference evidence="3 4" key="1">
    <citation type="submission" date="2017-08" db="EMBL/GenBank/DDBJ databases">
        <title>Draft genome sequences of 64 type strains of genus Staph aureus.</title>
        <authorList>
            <person name="Cole K."/>
            <person name="Golubchik T."/>
            <person name="Russell J."/>
            <person name="Foster D."/>
            <person name="Llewelyn M."/>
            <person name="Wilson D."/>
            <person name="Crook D."/>
            <person name="Paul J."/>
        </authorList>
    </citation>
    <scope>NUCLEOTIDE SEQUENCE [LARGE SCALE GENOMIC DNA]</scope>
    <source>
        <strain evidence="3 4">NCTC 12101</strain>
    </source>
</reference>
<keyword evidence="1" id="KW-1133">Transmembrane helix</keyword>
<evidence type="ECO:0000256" key="1">
    <source>
        <dbReference type="SAM" id="Phobius"/>
    </source>
</evidence>
<dbReference type="EMBL" id="PPQW01000048">
    <property type="protein sequence ID" value="PNZ66867.1"/>
    <property type="molecule type" value="Genomic_DNA"/>
</dbReference>
<comment type="caution">
    <text evidence="3">The sequence shown here is derived from an EMBL/GenBank/DDBJ whole genome shotgun (WGS) entry which is preliminary data.</text>
</comment>
<protein>
    <submittedName>
        <fullName evidence="3">Uncharacterized protein</fullName>
    </submittedName>
</protein>
<dbReference type="RefSeq" id="WP_059107198.1">
    <property type="nucleotide sequence ID" value="NZ_AP024589.1"/>
</dbReference>
<dbReference type="Proteomes" id="UP001171687">
    <property type="component" value="Unassembled WGS sequence"/>
</dbReference>
<accession>A0AAP8TSV4</accession>
<sequence>MSAIMLIGLIFPVIYLMQLVRKRISINWKRTGIAIGLSLLGMTLTTVIMIIAVDIKASKLMFFIANLIVGLVWGLILSGCYYVYQLLSQKIN</sequence>
<gene>
    <name evidence="3" type="ORF">CD158_07505</name>
    <name evidence="2" type="ORF">QYH67_04020</name>
</gene>
<keyword evidence="1" id="KW-0812">Transmembrane</keyword>
<keyword evidence="1" id="KW-0472">Membrane</keyword>
<reference evidence="2" key="2">
    <citation type="submission" date="2023-07" db="EMBL/GenBank/DDBJ databases">
        <title>Evaluation of the beneficial properties of pineapple isolates.</title>
        <authorList>
            <person name="Adefiranye O."/>
        </authorList>
    </citation>
    <scope>NUCLEOTIDE SEQUENCE</scope>
    <source>
        <strain evidence="2">PAPLE_T1</strain>
    </source>
</reference>
<dbReference type="EMBL" id="JAUHQC010000006">
    <property type="protein sequence ID" value="MDN4532757.1"/>
    <property type="molecule type" value="Genomic_DNA"/>
</dbReference>
<feature type="transmembrane region" description="Helical" evidence="1">
    <location>
        <begin position="60"/>
        <end position="84"/>
    </location>
</feature>
<evidence type="ECO:0000313" key="3">
    <source>
        <dbReference type="EMBL" id="PNZ66867.1"/>
    </source>
</evidence>
<evidence type="ECO:0000313" key="4">
    <source>
        <dbReference type="Proteomes" id="UP000242470"/>
    </source>
</evidence>
<feature type="transmembrane region" description="Helical" evidence="1">
    <location>
        <begin position="32"/>
        <end position="53"/>
    </location>
</feature>
<name>A0AAP8TSV4_9STAP</name>